<keyword evidence="2" id="KW-1185">Reference proteome</keyword>
<name>A0ABX8V1N6_9BACT</name>
<dbReference type="EMBL" id="CP075587">
    <property type="protein sequence ID" value="QYF49138.1"/>
    <property type="molecule type" value="Genomic_DNA"/>
</dbReference>
<dbReference type="Proteomes" id="UP000826014">
    <property type="component" value="Chromosome"/>
</dbReference>
<reference evidence="1 2" key="1">
    <citation type="journal article" date="2022" name="bioRxiv">
        <title>Ecology and evolution of chlamydial symbionts of arthropods.</title>
        <authorList>
            <person name="Halter T."/>
            <person name="Koestlbacher S."/>
            <person name="Collingro A."/>
            <person name="Sixt B.S."/>
            <person name="Toenshoff E.R."/>
            <person name="Hendrickx F."/>
            <person name="Kostanjsek R."/>
            <person name="Horn M."/>
        </authorList>
    </citation>
    <scope>NUCLEOTIDE SEQUENCE [LARGE SCALE GENOMIC DNA]</scope>
    <source>
        <strain evidence="1">W744xW776</strain>
    </source>
</reference>
<gene>
    <name evidence="1" type="ORF">RHABOEDO_001414</name>
</gene>
<protein>
    <submittedName>
        <fullName evidence="1">Uncharacterized protein</fullName>
    </submittedName>
</protein>
<proteinExistence type="predicted"/>
<accession>A0ABX8V1N6</accession>
<evidence type="ECO:0000313" key="2">
    <source>
        <dbReference type="Proteomes" id="UP000826014"/>
    </source>
</evidence>
<evidence type="ECO:0000313" key="1">
    <source>
        <dbReference type="EMBL" id="QYF49138.1"/>
    </source>
</evidence>
<sequence length="41" mass="4956">MSQAIEKLRKKTTYKPEYGGSRFYRSTFEKILNRILEIFLV</sequence>
<organism evidence="1 2">
    <name type="scientific">Candidatus Rhabdochlamydia oedothoracis</name>
    <dbReference type="NCBI Taxonomy" id="2720720"/>
    <lineage>
        <taxon>Bacteria</taxon>
        <taxon>Pseudomonadati</taxon>
        <taxon>Chlamydiota</taxon>
        <taxon>Chlamydiia</taxon>
        <taxon>Parachlamydiales</taxon>
        <taxon>Candidatus Rhabdochlamydiaceae</taxon>
        <taxon>Candidatus Rhabdochlamydia</taxon>
    </lineage>
</organism>